<gene>
    <name evidence="11" type="ORF">OC842_001880</name>
</gene>
<feature type="compositionally biased region" description="Low complexity" evidence="9">
    <location>
        <begin position="11"/>
        <end position="31"/>
    </location>
</feature>
<feature type="compositionally biased region" description="Low complexity" evidence="9">
    <location>
        <begin position="649"/>
        <end position="672"/>
    </location>
</feature>
<evidence type="ECO:0000256" key="4">
    <source>
        <dbReference type="ARBA" id="ARBA00022454"/>
    </source>
</evidence>
<comment type="caution">
    <text evidence="11">The sequence shown here is derived from an EMBL/GenBank/DDBJ whole genome shotgun (WGS) entry which is preliminary data.</text>
</comment>
<feature type="region of interest" description="Disordered" evidence="9">
    <location>
        <begin position="391"/>
        <end position="418"/>
    </location>
</feature>
<proteinExistence type="predicted"/>
<evidence type="ECO:0000256" key="5">
    <source>
        <dbReference type="ARBA" id="ARBA00022895"/>
    </source>
</evidence>
<dbReference type="Gene3D" id="2.40.50.140">
    <property type="entry name" value="Nucleic acid-binding proteins"/>
    <property type="match status" value="1"/>
</dbReference>
<keyword evidence="6" id="KW-0238">DNA-binding</keyword>
<evidence type="ECO:0000256" key="6">
    <source>
        <dbReference type="ARBA" id="ARBA00023125"/>
    </source>
</evidence>
<protein>
    <recommendedName>
        <fullName evidence="3">CST complex subunit STN1</fullName>
    </recommendedName>
    <alternativeName>
        <fullName evidence="8">Suppressor of cdc thirteen homolog</fullName>
    </alternativeName>
</protein>
<feature type="region of interest" description="Disordered" evidence="9">
    <location>
        <begin position="544"/>
        <end position="743"/>
    </location>
</feature>
<dbReference type="InterPro" id="IPR040260">
    <property type="entry name" value="RFA2-like"/>
</dbReference>
<dbReference type="GO" id="GO:0005634">
    <property type="term" value="C:nucleus"/>
    <property type="evidence" value="ECO:0007669"/>
    <property type="project" value="UniProtKB-SubCell"/>
</dbReference>
<accession>A0AAN6GE75</accession>
<evidence type="ECO:0000256" key="3">
    <source>
        <dbReference type="ARBA" id="ARBA00017411"/>
    </source>
</evidence>
<feature type="compositionally biased region" description="Polar residues" evidence="9">
    <location>
        <begin position="275"/>
        <end position="293"/>
    </location>
</feature>
<feature type="compositionally biased region" description="Basic and acidic residues" evidence="9">
    <location>
        <begin position="391"/>
        <end position="401"/>
    </location>
</feature>
<keyword evidence="4" id="KW-0158">Chromosome</keyword>
<dbReference type="Proteomes" id="UP001176521">
    <property type="component" value="Unassembled WGS sequence"/>
</dbReference>
<feature type="compositionally biased region" description="Polar residues" evidence="9">
    <location>
        <begin position="720"/>
        <end position="735"/>
    </location>
</feature>
<dbReference type="GO" id="GO:0003677">
    <property type="term" value="F:DNA binding"/>
    <property type="evidence" value="ECO:0007669"/>
    <property type="project" value="UniProtKB-KW"/>
</dbReference>
<dbReference type="PANTHER" id="PTHR13989">
    <property type="entry name" value="REPLICATION PROTEIN A-RELATED"/>
    <property type="match status" value="1"/>
</dbReference>
<dbReference type="Pfam" id="PF10451">
    <property type="entry name" value="Stn1"/>
    <property type="match status" value="1"/>
</dbReference>
<dbReference type="PANTHER" id="PTHR13989:SF33">
    <property type="entry name" value="CST COMPLEX SUBUNIT STN1"/>
    <property type="match status" value="1"/>
</dbReference>
<evidence type="ECO:0000256" key="8">
    <source>
        <dbReference type="ARBA" id="ARBA00030039"/>
    </source>
</evidence>
<dbReference type="EMBL" id="JAPDMQ010000072">
    <property type="protein sequence ID" value="KAK0536696.1"/>
    <property type="molecule type" value="Genomic_DNA"/>
</dbReference>
<feature type="compositionally biased region" description="Gly residues" evidence="9">
    <location>
        <begin position="1"/>
        <end position="10"/>
    </location>
</feature>
<keyword evidence="7" id="KW-0539">Nucleus</keyword>
<organism evidence="11 12">
    <name type="scientific">Tilletia horrida</name>
    <dbReference type="NCBI Taxonomy" id="155126"/>
    <lineage>
        <taxon>Eukaryota</taxon>
        <taxon>Fungi</taxon>
        <taxon>Dikarya</taxon>
        <taxon>Basidiomycota</taxon>
        <taxon>Ustilaginomycotina</taxon>
        <taxon>Exobasidiomycetes</taxon>
        <taxon>Tilletiales</taxon>
        <taxon>Tilletiaceae</taxon>
        <taxon>Tilletia</taxon>
    </lineage>
</organism>
<dbReference type="AlphaFoldDB" id="A0AAN6GE75"/>
<dbReference type="GO" id="GO:0000781">
    <property type="term" value="C:chromosome, telomeric region"/>
    <property type="evidence" value="ECO:0007669"/>
    <property type="project" value="UniProtKB-SubCell"/>
</dbReference>
<evidence type="ECO:0000256" key="1">
    <source>
        <dbReference type="ARBA" id="ARBA00004123"/>
    </source>
</evidence>
<dbReference type="InterPro" id="IPR018856">
    <property type="entry name" value="Stn1_N"/>
</dbReference>
<evidence type="ECO:0000256" key="2">
    <source>
        <dbReference type="ARBA" id="ARBA00004574"/>
    </source>
</evidence>
<evidence type="ECO:0000259" key="10">
    <source>
        <dbReference type="Pfam" id="PF10451"/>
    </source>
</evidence>
<evidence type="ECO:0000313" key="12">
    <source>
        <dbReference type="Proteomes" id="UP001176521"/>
    </source>
</evidence>
<evidence type="ECO:0000256" key="9">
    <source>
        <dbReference type="SAM" id="MobiDB-lite"/>
    </source>
</evidence>
<keyword evidence="12" id="KW-1185">Reference proteome</keyword>
<feature type="compositionally biased region" description="Low complexity" evidence="9">
    <location>
        <begin position="572"/>
        <end position="585"/>
    </location>
</feature>
<feature type="compositionally biased region" description="Polar residues" evidence="9">
    <location>
        <begin position="680"/>
        <end position="690"/>
    </location>
</feature>
<feature type="region of interest" description="Disordered" evidence="9">
    <location>
        <begin position="272"/>
        <end position="293"/>
    </location>
</feature>
<dbReference type="SUPFAM" id="SSF50249">
    <property type="entry name" value="Nucleic acid-binding proteins"/>
    <property type="match status" value="1"/>
</dbReference>
<name>A0AAN6GE75_9BASI</name>
<feature type="compositionally biased region" description="Low complexity" evidence="9">
    <location>
        <begin position="769"/>
        <end position="780"/>
    </location>
</feature>
<feature type="domain" description="CST complex subunit Stn1 N-terminal" evidence="10">
    <location>
        <begin position="108"/>
        <end position="207"/>
    </location>
</feature>
<reference evidence="11" key="1">
    <citation type="journal article" date="2023" name="PhytoFront">
        <title>Draft Genome Resources of Seven Strains of Tilletia horrida, Causal Agent of Kernel Smut of Rice.</title>
        <authorList>
            <person name="Khanal S."/>
            <person name="Antony Babu S."/>
            <person name="Zhou X.G."/>
        </authorList>
    </citation>
    <scope>NUCLEOTIDE SEQUENCE</scope>
    <source>
        <strain evidence="11">TX3</strain>
    </source>
</reference>
<evidence type="ECO:0000313" key="11">
    <source>
        <dbReference type="EMBL" id="KAK0536696.1"/>
    </source>
</evidence>
<sequence>MSRRSGGGSGTRSALLPASSTSTSTSSPSRLLEIRIPNAGEAVATSRSNGKGKERALDPPLLNHDLADVRTAGRIYAWADNAHNAAKCFACHVVHGATQLRAEGFPGAVFLLEQRPFVYADVVGIVVGVTEKETRSVYLIDDGTAVLQVIEILPKSARRTLRQVGDAVRVIGKVRTEWDERVLHVEHLELLLDMHDEIKHIHAVCKALRTAYCNPFELNSAPTAHTSSTLTQPTFKPCETTIPAAYLPPVYTNVNYYSHAHRSNPLGLELDLGQTLRSPDSTPPAKTTTRMPQLPSSGAYSLFSSPFSQSQTESQSQRRHLRAWYKLKGSELSAGRFRPYVAQHIHLFCSAPSNPNEFRAGSQPPPPFTVRYLRRQDDLRKHAERVVLHELEKRGAKKDSATKMQKSSSSTSLRSTRGRYGDDDDLDIYIRKEAATLTSEAMAAKVKRLFESIIRQLLDDGVIEIAPEAAPVRWPFNGRKARFRPSHHEQQREQQPLSSRTAFYNRAATAAASATSKGGSKKWGGTAAEMFLCADDVEVPFLGSSDTESDGAGDGDAWSGLGRSKRLSASQSRSAGTAGKSSSSRARSRRRDEDVFQMPSSSGASAVLDADGRTLTPQRRRPVRNETRPAKKTKKLGTNPFDDAISIHSSPSSPPRSASQTPRPATQAQAAKKGTKNPDESSSAGITSDTEGSESDWEEGWGGGSAADGSRQRAAGSPTPRATRTLPYSSSTHRGTSNTTASSTLTSAVTTVTYANTQQAAMAWRTGWSAAGTSTSTSTSRGKKSGGVVHGHGHGHGLGLGPRQRARQEAYRLVVQSSTSS</sequence>
<comment type="subcellular location">
    <subcellularLocation>
        <location evidence="2">Chromosome</location>
        <location evidence="2">Telomere</location>
    </subcellularLocation>
    <subcellularLocation>
        <location evidence="1">Nucleus</location>
    </subcellularLocation>
</comment>
<evidence type="ECO:0000256" key="7">
    <source>
        <dbReference type="ARBA" id="ARBA00023242"/>
    </source>
</evidence>
<feature type="region of interest" description="Disordered" evidence="9">
    <location>
        <begin position="769"/>
        <end position="821"/>
    </location>
</feature>
<keyword evidence="5" id="KW-0779">Telomere</keyword>
<feature type="region of interest" description="Disordered" evidence="9">
    <location>
        <begin position="1"/>
        <end position="32"/>
    </location>
</feature>
<dbReference type="InterPro" id="IPR012340">
    <property type="entry name" value="NA-bd_OB-fold"/>
</dbReference>